<dbReference type="Pfam" id="PF00479">
    <property type="entry name" value="G6PD_N"/>
    <property type="match status" value="1"/>
</dbReference>
<sequence>MSTVWGMASLQTTLLILGASGDLSKRLLLPGLATLLDVKEDWEIQLVGAGVEDLSDAEWKQLVHDAFENAQASKNEEDEGATGETALSPRLQAVVDASSYRKADVTSPDDLTTLLGDCRFDPAIYFALPPAVTEKSCEQLAKLDLPAHTRLALEKPFGTDAASAEHLNDLLHSFLPESRIHRVDHFLGRSTVLNLLGLRFANRIIEPLLSSQHVERVDIVYDETLGLEGRARYYDKAGALVDMIQSHLLQVMAVVAMEAPASIDAEDLRTQKELVLRAVRPWGGDPLTAGKRARYTAGTVGDRSMPSYVDEDGVDPSLGTETLAQLKLEVANWRWAGVPFTLRSGKALGKQRREILITFKDSPHVPDGLTGAHKPDRLCIWIAPDEMQLELNVNGPGDPYTIDHTALEVTFNPGRLSAYGEVLAGVLEGDATLSVRGDSAVQGWKVVEPFLQLWRSGKAPLDDYAAGSGGPEDWDNVDS</sequence>
<dbReference type="Gene3D" id="3.30.360.10">
    <property type="entry name" value="Dihydrodipicolinate Reductase, domain 2"/>
    <property type="match status" value="1"/>
</dbReference>
<dbReference type="SUPFAM" id="SSF51735">
    <property type="entry name" value="NAD(P)-binding Rossmann-fold domains"/>
    <property type="match status" value="1"/>
</dbReference>
<keyword evidence="4" id="KW-0560">Oxidoreductase</keyword>
<reference evidence="8 9" key="1">
    <citation type="journal article" date="2019" name="Int. J. Syst. Evol. Microbiol.">
        <title>The Global Catalogue of Microorganisms (GCM) 10K type strain sequencing project: providing services to taxonomists for standard genome sequencing and annotation.</title>
        <authorList>
            <consortium name="The Broad Institute Genomics Platform"/>
            <consortium name="The Broad Institute Genome Sequencing Center for Infectious Disease"/>
            <person name="Wu L."/>
            <person name="Ma J."/>
        </authorList>
    </citation>
    <scope>NUCLEOTIDE SEQUENCE [LARGE SCALE GENOMIC DNA]</scope>
    <source>
        <strain evidence="8 9">JCM 12140</strain>
    </source>
</reference>
<name>A0ABN1ZFV6_9MICO</name>
<dbReference type="InterPro" id="IPR001282">
    <property type="entry name" value="G6P_DH"/>
</dbReference>
<keyword evidence="2" id="KW-0313">Glucose metabolism</keyword>
<evidence type="ECO:0000259" key="7">
    <source>
        <dbReference type="Pfam" id="PF02781"/>
    </source>
</evidence>
<dbReference type="Proteomes" id="UP001501742">
    <property type="component" value="Unassembled WGS sequence"/>
</dbReference>
<keyword evidence="5" id="KW-0119">Carbohydrate metabolism</keyword>
<evidence type="ECO:0000313" key="9">
    <source>
        <dbReference type="Proteomes" id="UP001501742"/>
    </source>
</evidence>
<dbReference type="InterPro" id="IPR022674">
    <property type="entry name" value="G6P_DH_NAD-bd"/>
</dbReference>
<dbReference type="SUPFAM" id="SSF55347">
    <property type="entry name" value="Glyceraldehyde-3-phosphate dehydrogenase-like, C-terminal domain"/>
    <property type="match status" value="1"/>
</dbReference>
<evidence type="ECO:0000313" key="8">
    <source>
        <dbReference type="EMBL" id="GAA1494550.1"/>
    </source>
</evidence>
<evidence type="ECO:0000256" key="5">
    <source>
        <dbReference type="ARBA" id="ARBA00023277"/>
    </source>
</evidence>
<dbReference type="PANTHER" id="PTHR23429:SF0">
    <property type="entry name" value="GLUCOSE-6-PHOSPHATE 1-DEHYDROGENASE"/>
    <property type="match status" value="1"/>
</dbReference>
<dbReference type="PANTHER" id="PTHR23429">
    <property type="entry name" value="GLUCOSE-6-PHOSPHATE 1-DEHYDROGENASE G6PD"/>
    <property type="match status" value="1"/>
</dbReference>
<evidence type="ECO:0000256" key="1">
    <source>
        <dbReference type="ARBA" id="ARBA00004937"/>
    </source>
</evidence>
<comment type="pathway">
    <text evidence="1">Carbohydrate degradation; pentose phosphate pathway; D-ribulose 5-phosphate from D-glucose 6-phosphate (oxidative stage): step 1/3.</text>
</comment>
<dbReference type="NCBIfam" id="NF009492">
    <property type="entry name" value="PRK12853.1-3"/>
    <property type="match status" value="1"/>
</dbReference>
<organism evidence="8 9">
    <name type="scientific">Curtobacterium herbarum</name>
    <dbReference type="NCBI Taxonomy" id="150122"/>
    <lineage>
        <taxon>Bacteria</taxon>
        <taxon>Bacillati</taxon>
        <taxon>Actinomycetota</taxon>
        <taxon>Actinomycetes</taxon>
        <taxon>Micrococcales</taxon>
        <taxon>Microbacteriaceae</taxon>
        <taxon>Curtobacterium</taxon>
    </lineage>
</organism>
<feature type="domain" description="Glucose-6-phosphate dehydrogenase NAD-binding" evidence="6">
    <location>
        <begin position="16"/>
        <end position="194"/>
    </location>
</feature>
<dbReference type="PIRSF" id="PIRSF000110">
    <property type="entry name" value="G6PD"/>
    <property type="match status" value="1"/>
</dbReference>
<protein>
    <submittedName>
        <fullName evidence="8">Glucose-6-phosphate dehydrogenase</fullName>
    </submittedName>
</protein>
<evidence type="ECO:0000256" key="2">
    <source>
        <dbReference type="ARBA" id="ARBA00022526"/>
    </source>
</evidence>
<feature type="domain" description="Glucose-6-phosphate dehydrogenase C-terminal" evidence="7">
    <location>
        <begin position="198"/>
        <end position="476"/>
    </location>
</feature>
<keyword evidence="9" id="KW-1185">Reference proteome</keyword>
<keyword evidence="3" id="KW-0521">NADP</keyword>
<dbReference type="Gene3D" id="3.40.50.720">
    <property type="entry name" value="NAD(P)-binding Rossmann-like Domain"/>
    <property type="match status" value="1"/>
</dbReference>
<gene>
    <name evidence="8" type="primary">zwf_3</name>
    <name evidence="8" type="ORF">GCM10009627_28960</name>
</gene>
<evidence type="ECO:0000259" key="6">
    <source>
        <dbReference type="Pfam" id="PF00479"/>
    </source>
</evidence>
<dbReference type="InterPro" id="IPR022675">
    <property type="entry name" value="G6P_DH_C"/>
</dbReference>
<dbReference type="InterPro" id="IPR036291">
    <property type="entry name" value="NAD(P)-bd_dom_sf"/>
</dbReference>
<comment type="caution">
    <text evidence="8">The sequence shown here is derived from an EMBL/GenBank/DDBJ whole genome shotgun (WGS) entry which is preliminary data.</text>
</comment>
<evidence type="ECO:0000256" key="3">
    <source>
        <dbReference type="ARBA" id="ARBA00022857"/>
    </source>
</evidence>
<dbReference type="PRINTS" id="PR00079">
    <property type="entry name" value="G6PDHDRGNASE"/>
</dbReference>
<dbReference type="EMBL" id="BAAAJX010000016">
    <property type="protein sequence ID" value="GAA1494550.1"/>
    <property type="molecule type" value="Genomic_DNA"/>
</dbReference>
<evidence type="ECO:0000256" key="4">
    <source>
        <dbReference type="ARBA" id="ARBA00023002"/>
    </source>
</evidence>
<dbReference type="Pfam" id="PF02781">
    <property type="entry name" value="G6PD_C"/>
    <property type="match status" value="1"/>
</dbReference>
<proteinExistence type="predicted"/>
<accession>A0ABN1ZFV6</accession>